<dbReference type="GeneID" id="8513563"/>
<evidence type="ECO:0000256" key="7">
    <source>
        <dbReference type="ARBA" id="ARBA00023118"/>
    </source>
</evidence>
<dbReference type="AlphaFoldDB" id="C9RHM8"/>
<dbReference type="InterPro" id="IPR052216">
    <property type="entry name" value="CRISPR_Csm3_endoribonuclease"/>
</dbReference>
<dbReference type="STRING" id="579137.Metvu_1223"/>
<evidence type="ECO:0000256" key="2">
    <source>
        <dbReference type="ARBA" id="ARBA00022150"/>
    </source>
</evidence>
<evidence type="ECO:0000256" key="1">
    <source>
        <dbReference type="ARBA" id="ARBA00006342"/>
    </source>
</evidence>
<reference evidence="10" key="1">
    <citation type="submission" date="2009-10" db="EMBL/GenBank/DDBJ databases">
        <title>Complete sequence of chromosome of Methanocaldococcus vulcanius M7.</title>
        <authorList>
            <consortium name="US DOE Joint Genome Institute"/>
            <person name="Lucas S."/>
            <person name="Copeland A."/>
            <person name="Lapidus A."/>
            <person name="Glavina del Rio T."/>
            <person name="Dalin E."/>
            <person name="Tice H."/>
            <person name="Bruce D."/>
            <person name="Goodwin L."/>
            <person name="Pitluck S."/>
            <person name="Lcollab F.I."/>
            <person name="Brettin T."/>
            <person name="Detter J.C."/>
            <person name="Han C."/>
            <person name="Tapia R."/>
            <person name="Kuske C.R."/>
            <person name="Schmutz J."/>
            <person name="Larimer F."/>
            <person name="Land M."/>
            <person name="Hauser L."/>
            <person name="Kyrpides N."/>
            <person name="Ovchinikova G."/>
            <person name="Sieprawska-Lupa M."/>
            <person name="Whitman W.B."/>
            <person name="Woyke T."/>
        </authorList>
    </citation>
    <scope>NUCLEOTIDE SEQUENCE [LARGE SCALE GENOMIC DNA]</scope>
    <source>
        <strain evidence="10">M7</strain>
    </source>
</reference>
<evidence type="ECO:0000256" key="8">
    <source>
        <dbReference type="ARBA" id="ARBA00033183"/>
    </source>
</evidence>
<organism evidence="10 11">
    <name type="scientific">Methanocaldococcus vulcanius (strain ATCC 700851 / DSM 12094 / M7)</name>
    <name type="common">Methanococcus vulcanius</name>
    <dbReference type="NCBI Taxonomy" id="579137"/>
    <lineage>
        <taxon>Archaea</taxon>
        <taxon>Methanobacteriati</taxon>
        <taxon>Methanobacteriota</taxon>
        <taxon>Methanomada group</taxon>
        <taxon>Methanococci</taxon>
        <taxon>Methanococcales</taxon>
        <taxon>Methanocaldococcaceae</taxon>
        <taxon>Methanocaldococcus</taxon>
    </lineage>
</organism>
<dbReference type="PANTHER" id="PTHR35579:SF3">
    <property type="entry name" value="CRISPR SYSTEM CMS ENDORIBONUCLEASE CSM3"/>
    <property type="match status" value="1"/>
</dbReference>
<dbReference type="Proteomes" id="UP000002063">
    <property type="component" value="Chromosome"/>
</dbReference>
<dbReference type="NCBIfam" id="TIGR02582">
    <property type="entry name" value="cas7_TM1809"/>
    <property type="match status" value="1"/>
</dbReference>
<dbReference type="GO" id="GO:0003723">
    <property type="term" value="F:RNA binding"/>
    <property type="evidence" value="ECO:0007669"/>
    <property type="project" value="UniProtKB-KW"/>
</dbReference>
<dbReference type="InterPro" id="IPR005537">
    <property type="entry name" value="RAMP_III_fam"/>
</dbReference>
<evidence type="ECO:0000313" key="11">
    <source>
        <dbReference type="Proteomes" id="UP000002063"/>
    </source>
</evidence>
<evidence type="ECO:0000256" key="6">
    <source>
        <dbReference type="ARBA" id="ARBA00022884"/>
    </source>
</evidence>
<dbReference type="eggNOG" id="arCOG02658">
    <property type="taxonomic scope" value="Archaea"/>
</dbReference>
<keyword evidence="7" id="KW-0051">Antiviral defense</keyword>
<keyword evidence="3" id="KW-0540">Nuclease</keyword>
<name>C9RHM8_METVM</name>
<accession>C9RHM8</accession>
<dbReference type="Pfam" id="PF03787">
    <property type="entry name" value="RAMPs"/>
    <property type="match status" value="1"/>
</dbReference>
<gene>
    <name evidence="10" type="ordered locus">Metvu_1223</name>
</gene>
<dbReference type="OrthoDB" id="44077at2157"/>
<evidence type="ECO:0000259" key="9">
    <source>
        <dbReference type="Pfam" id="PF03787"/>
    </source>
</evidence>
<keyword evidence="11" id="KW-1185">Reference proteome</keyword>
<evidence type="ECO:0000313" key="10">
    <source>
        <dbReference type="EMBL" id="ACX73080.1"/>
    </source>
</evidence>
<dbReference type="GO" id="GO:0016787">
    <property type="term" value="F:hydrolase activity"/>
    <property type="evidence" value="ECO:0007669"/>
    <property type="project" value="UniProtKB-KW"/>
</dbReference>
<dbReference type="KEGG" id="mvu:Metvu_1223"/>
<comment type="similarity">
    <text evidence="1">Belongs to the CRISPR-associated Csm3 family.</text>
</comment>
<sequence length="293" mass="33786">MEDRNRKFYGKIIFKGKIKVNTGLHIGSQRDVSEIGGIDNPVVKDPITQLPYIPGSSLKGKLRSLLEIAENTKKPKEEQGIGDEKFFNRKIIRGSKEPIWIHVCENYKDAKECPVCRLFGSGGNSNFPARVVVRDAHLTDYWKEKWETGEELTEIKHENTLDRITSAASPRKIERIPPGVEFNFEIIYTIEDENDWKEDVKNLLSTMKMLEDSYLGGCGSRGYGKVEFIFEECKFRSLNYYFGKDYEKPIEIKENVENTINEFYNIFNKELEEIIKSISQNNGGDNGYKNNKT</sequence>
<protein>
    <recommendedName>
        <fullName evidence="2">CRISPR system Cms endoribonuclease Csm3</fullName>
    </recommendedName>
    <alternativeName>
        <fullName evidence="8">CRISPR type III A-associated RAMP protein Csm3</fullName>
    </alternativeName>
</protein>
<evidence type="ECO:0000256" key="3">
    <source>
        <dbReference type="ARBA" id="ARBA00022722"/>
    </source>
</evidence>
<dbReference type="PANTHER" id="PTHR35579">
    <property type="entry name" value="CRISPR SYSTEM CMS ENDORIBONUCLEASE CSM3"/>
    <property type="match status" value="1"/>
</dbReference>
<evidence type="ECO:0000256" key="5">
    <source>
        <dbReference type="ARBA" id="ARBA00022801"/>
    </source>
</evidence>
<keyword evidence="5" id="KW-0378">Hydrolase</keyword>
<dbReference type="EMBL" id="CP001787">
    <property type="protein sequence ID" value="ACX73080.1"/>
    <property type="molecule type" value="Genomic_DNA"/>
</dbReference>
<feature type="domain" description="CRISPR type III-associated protein" evidence="9">
    <location>
        <begin position="17"/>
        <end position="227"/>
    </location>
</feature>
<dbReference type="GO" id="GO:0051607">
    <property type="term" value="P:defense response to virus"/>
    <property type="evidence" value="ECO:0007669"/>
    <property type="project" value="UniProtKB-KW"/>
</dbReference>
<evidence type="ECO:0000256" key="4">
    <source>
        <dbReference type="ARBA" id="ARBA00022759"/>
    </source>
</evidence>
<dbReference type="RefSeq" id="WP_015733300.1">
    <property type="nucleotide sequence ID" value="NC_013407.1"/>
</dbReference>
<proteinExistence type="inferred from homology"/>
<dbReference type="GO" id="GO:0004519">
    <property type="term" value="F:endonuclease activity"/>
    <property type="evidence" value="ECO:0007669"/>
    <property type="project" value="UniProtKB-KW"/>
</dbReference>
<dbReference type="InterPro" id="IPR013412">
    <property type="entry name" value="CRISPR-assoc_RAMP_Csm3"/>
</dbReference>
<keyword evidence="4" id="KW-0255">Endonuclease</keyword>
<dbReference type="HOGENOM" id="CLU_067743_0_0_2"/>
<keyword evidence="6" id="KW-0694">RNA-binding</keyword>